<organism evidence="1 2">
    <name type="scientific">Desmospora profundinema</name>
    <dbReference type="NCBI Taxonomy" id="1571184"/>
    <lineage>
        <taxon>Bacteria</taxon>
        <taxon>Bacillati</taxon>
        <taxon>Bacillota</taxon>
        <taxon>Bacilli</taxon>
        <taxon>Bacillales</taxon>
        <taxon>Thermoactinomycetaceae</taxon>
        <taxon>Desmospora</taxon>
    </lineage>
</organism>
<evidence type="ECO:0000313" key="2">
    <source>
        <dbReference type="Proteomes" id="UP001185012"/>
    </source>
</evidence>
<gene>
    <name evidence="1" type="ORF">JOE21_000935</name>
</gene>
<evidence type="ECO:0008006" key="3">
    <source>
        <dbReference type="Google" id="ProtNLM"/>
    </source>
</evidence>
<comment type="caution">
    <text evidence="1">The sequence shown here is derived from an EMBL/GenBank/DDBJ whole genome shotgun (WGS) entry which is preliminary data.</text>
</comment>
<dbReference type="Proteomes" id="UP001185012">
    <property type="component" value="Unassembled WGS sequence"/>
</dbReference>
<proteinExistence type="predicted"/>
<dbReference type="EMBL" id="JAVDQG010000002">
    <property type="protein sequence ID" value="MDR6224944.1"/>
    <property type="molecule type" value="Genomic_DNA"/>
</dbReference>
<dbReference type="RefSeq" id="WP_309862950.1">
    <property type="nucleotide sequence ID" value="NZ_JAVDQG010000002.1"/>
</dbReference>
<name>A0ABU1IJI7_9BACL</name>
<evidence type="ECO:0000313" key="1">
    <source>
        <dbReference type="EMBL" id="MDR6224944.1"/>
    </source>
</evidence>
<keyword evidence="2" id="KW-1185">Reference proteome</keyword>
<sequence>MECQAGNCSIHCPGGCGCISESENPDRCNCFCSDPIFRWNGDLDTVELETVVNLYTKDFPLKELALVFERITPYHISIPAKRLDTYVTVRISNTALGEILEEIGLHIFEEKEEDPDCPDCGCGKGDYKPT</sequence>
<protein>
    <recommendedName>
        <fullName evidence="3">DUF2007 domain-containing protein</fullName>
    </recommendedName>
</protein>
<accession>A0ABU1IJI7</accession>
<reference evidence="1 2" key="1">
    <citation type="submission" date="2023-07" db="EMBL/GenBank/DDBJ databases">
        <title>Genomic Encyclopedia of Type Strains, Phase IV (KMG-IV): sequencing the most valuable type-strain genomes for metagenomic binning, comparative biology and taxonomic classification.</title>
        <authorList>
            <person name="Goeker M."/>
        </authorList>
    </citation>
    <scope>NUCLEOTIDE SEQUENCE [LARGE SCALE GENOMIC DNA]</scope>
    <source>
        <strain evidence="1 2">DSM 45903</strain>
    </source>
</reference>